<sequence>MPHPNTPVIIGVADIKNRSTHISAAKEPATLMLEAIQAALSDASASSTAQLQDAIDSIDVVRTWTWPYPDLPGLLATRLQVQDHVRWTRYSEHGGDKPGKCVDEAARRVARRECSVAVVTGGEALASCELSFSYFYFFLHFDFLSLYLFISWYPRSFLYERWREYVYAQRADFPFYTLVSACAAAKKLPPPGWTPPASAVDSVFSPTGRDLGKNLGAIHGIGAPIHVYPLYENGFRAHRGQTPKANHEESARLYAEFARVAEKNEVAWNYGKTTSEEEIATVGGKNRMICSPLSLTPPTDPLLMNAFNTVNLAAAMLITSTSHAERLGVPRSKWIYPLGGAGTADADEFWKRPDFHSSPAISRSIDASLHASGTKKEELDILDIYSCFPIVPKLAAHHLGLPLTGAEKPLTVLGGLTSFGGAGNNYSMHALTQVTRRLRDSRGKKKAMVLCNGGVLSYQHVVILGNEPRPDDEAVYPDENPLPAKITDVAVPRVAVEPQGEAIVETYTVEFKRDGTPLRGYVVGRLKSTDERFLANHGDEDTLRHMASGVVEVVGKSGWVWPDAETKGRSLFAFDKPARL</sequence>
<dbReference type="HOGENOM" id="CLU_026848_0_0_1"/>
<feature type="domain" description="Thiolase-like protein type 1 additional C-terminal" evidence="4">
    <location>
        <begin position="481"/>
        <end position="564"/>
    </location>
</feature>
<dbReference type="Gene3D" id="3.40.47.10">
    <property type="match status" value="1"/>
</dbReference>
<evidence type="ECO:0000259" key="4">
    <source>
        <dbReference type="Pfam" id="PF18313"/>
    </source>
</evidence>
<keyword evidence="2" id="KW-0808">Transferase</keyword>
<gene>
    <name evidence="5" type="ORF">SETTUDRAFT_39458</name>
</gene>
<protein>
    <recommendedName>
        <fullName evidence="4">Thiolase-like protein type 1 additional C-terminal domain-containing protein</fullName>
    </recommendedName>
</protein>
<dbReference type="AlphaFoldDB" id="R0KDT1"/>
<dbReference type="EMBL" id="KB908593">
    <property type="protein sequence ID" value="EOA86317.1"/>
    <property type="molecule type" value="Genomic_DNA"/>
</dbReference>
<dbReference type="GeneID" id="19404479"/>
<organism evidence="5 6">
    <name type="scientific">Exserohilum turcicum (strain 28A)</name>
    <name type="common">Northern leaf blight fungus</name>
    <name type="synonym">Setosphaeria turcica</name>
    <dbReference type="NCBI Taxonomy" id="671987"/>
    <lineage>
        <taxon>Eukaryota</taxon>
        <taxon>Fungi</taxon>
        <taxon>Dikarya</taxon>
        <taxon>Ascomycota</taxon>
        <taxon>Pezizomycotina</taxon>
        <taxon>Dothideomycetes</taxon>
        <taxon>Pleosporomycetidae</taxon>
        <taxon>Pleosporales</taxon>
        <taxon>Pleosporineae</taxon>
        <taxon>Pleosporaceae</taxon>
        <taxon>Exserohilum</taxon>
    </lineage>
</organism>
<dbReference type="Proteomes" id="UP000016935">
    <property type="component" value="Unassembled WGS sequence"/>
</dbReference>
<dbReference type="PANTHER" id="PTHR18919">
    <property type="entry name" value="ACETYL-COA C-ACYLTRANSFERASE"/>
    <property type="match status" value="1"/>
</dbReference>
<dbReference type="Pfam" id="PF18313">
    <property type="entry name" value="TLP1_add_C"/>
    <property type="match status" value="1"/>
</dbReference>
<dbReference type="eggNOG" id="ENOG502QTZI">
    <property type="taxonomic scope" value="Eukaryota"/>
</dbReference>
<reference evidence="5 6" key="1">
    <citation type="journal article" date="2012" name="PLoS Pathog.">
        <title>Diverse lifestyles and strategies of plant pathogenesis encoded in the genomes of eighteen Dothideomycetes fungi.</title>
        <authorList>
            <person name="Ohm R.A."/>
            <person name="Feau N."/>
            <person name="Henrissat B."/>
            <person name="Schoch C.L."/>
            <person name="Horwitz B.A."/>
            <person name="Barry K.W."/>
            <person name="Condon B.J."/>
            <person name="Copeland A.C."/>
            <person name="Dhillon B."/>
            <person name="Glaser F."/>
            <person name="Hesse C.N."/>
            <person name="Kosti I."/>
            <person name="LaButti K."/>
            <person name="Lindquist E.A."/>
            <person name="Lucas S."/>
            <person name="Salamov A.A."/>
            <person name="Bradshaw R.E."/>
            <person name="Ciuffetti L."/>
            <person name="Hamelin R.C."/>
            <person name="Kema G.H.J."/>
            <person name="Lawrence C."/>
            <person name="Scott J.A."/>
            <person name="Spatafora J.W."/>
            <person name="Turgeon B.G."/>
            <person name="de Wit P.J.G.M."/>
            <person name="Zhong S."/>
            <person name="Goodwin S.B."/>
            <person name="Grigoriev I.V."/>
        </authorList>
    </citation>
    <scope>NUCLEOTIDE SEQUENCE [LARGE SCALE GENOMIC DNA]</scope>
    <source>
        <strain evidence="6">28A</strain>
    </source>
</reference>
<name>R0KDT1_EXST2</name>
<dbReference type="OrthoDB" id="435240at2759"/>
<proteinExistence type="inferred from homology"/>
<dbReference type="GO" id="GO:0016746">
    <property type="term" value="F:acyltransferase activity"/>
    <property type="evidence" value="ECO:0007669"/>
    <property type="project" value="UniProtKB-KW"/>
</dbReference>
<dbReference type="STRING" id="671987.R0KDT1"/>
<evidence type="ECO:0000313" key="5">
    <source>
        <dbReference type="EMBL" id="EOA86317.1"/>
    </source>
</evidence>
<accession>R0KDT1</accession>
<dbReference type="RefSeq" id="XP_008025902.1">
    <property type="nucleotide sequence ID" value="XM_008027711.1"/>
</dbReference>
<dbReference type="Gene3D" id="2.40.50.840">
    <property type="match status" value="1"/>
</dbReference>
<evidence type="ECO:0000313" key="6">
    <source>
        <dbReference type="Proteomes" id="UP000016935"/>
    </source>
</evidence>
<dbReference type="PANTHER" id="PTHR18919:SF139">
    <property type="entry name" value="THIOLASE-LIKE PROTEIN TYPE 1 ADDITIONAL C-TERMINAL DOMAIN-CONTAINING PROTEIN"/>
    <property type="match status" value="1"/>
</dbReference>
<keyword evidence="3" id="KW-0012">Acyltransferase</keyword>
<reference evidence="5 6" key="2">
    <citation type="journal article" date="2013" name="PLoS Genet.">
        <title>Comparative genome structure, secondary metabolite, and effector coding capacity across Cochliobolus pathogens.</title>
        <authorList>
            <person name="Condon B.J."/>
            <person name="Leng Y."/>
            <person name="Wu D."/>
            <person name="Bushley K.E."/>
            <person name="Ohm R.A."/>
            <person name="Otillar R."/>
            <person name="Martin J."/>
            <person name="Schackwitz W."/>
            <person name="Grimwood J."/>
            <person name="MohdZainudin N."/>
            <person name="Xue C."/>
            <person name="Wang R."/>
            <person name="Manning V.A."/>
            <person name="Dhillon B."/>
            <person name="Tu Z.J."/>
            <person name="Steffenson B.J."/>
            <person name="Salamov A."/>
            <person name="Sun H."/>
            <person name="Lowry S."/>
            <person name="LaButti K."/>
            <person name="Han J."/>
            <person name="Copeland A."/>
            <person name="Lindquist E."/>
            <person name="Barry K."/>
            <person name="Schmutz J."/>
            <person name="Baker S.E."/>
            <person name="Ciuffetti L.M."/>
            <person name="Grigoriev I.V."/>
            <person name="Zhong S."/>
            <person name="Turgeon B.G."/>
        </authorList>
    </citation>
    <scope>NUCLEOTIDE SEQUENCE [LARGE SCALE GENOMIC DNA]</scope>
    <source>
        <strain evidence="6">28A</strain>
    </source>
</reference>
<keyword evidence="6" id="KW-1185">Reference proteome</keyword>
<evidence type="ECO:0000256" key="3">
    <source>
        <dbReference type="ARBA" id="ARBA00023315"/>
    </source>
</evidence>
<dbReference type="InterPro" id="IPR016039">
    <property type="entry name" value="Thiolase-like"/>
</dbReference>
<comment type="similarity">
    <text evidence="1">Belongs to the thiolase-like superfamily. Thiolase family.</text>
</comment>
<dbReference type="InterPro" id="IPR040771">
    <property type="entry name" value="TLP1_add_C"/>
</dbReference>
<evidence type="ECO:0000256" key="1">
    <source>
        <dbReference type="ARBA" id="ARBA00010982"/>
    </source>
</evidence>
<dbReference type="SUPFAM" id="SSF53901">
    <property type="entry name" value="Thiolase-like"/>
    <property type="match status" value="2"/>
</dbReference>
<evidence type="ECO:0000256" key="2">
    <source>
        <dbReference type="ARBA" id="ARBA00022679"/>
    </source>
</evidence>